<dbReference type="EMBL" id="HG793125">
    <property type="protein sequence ID" value="CDK24599.1"/>
    <property type="molecule type" value="Genomic_DNA"/>
</dbReference>
<name>W6MFJ9_9ASCO</name>
<evidence type="ECO:0000313" key="2">
    <source>
        <dbReference type="Proteomes" id="UP000019384"/>
    </source>
</evidence>
<proteinExistence type="predicted"/>
<accession>W6MFJ9</accession>
<dbReference type="AlphaFoldDB" id="W6MFJ9"/>
<dbReference type="HOGENOM" id="CLU_2197365_0_0_1"/>
<dbReference type="RefSeq" id="XP_022456616.1">
    <property type="nucleotide sequence ID" value="XM_022605115.1"/>
</dbReference>
<gene>
    <name evidence="1" type="ORF">KUCA_T00000565001</name>
</gene>
<keyword evidence="2" id="KW-1185">Reference proteome</keyword>
<reference evidence="1" key="2">
    <citation type="submission" date="2014-02" db="EMBL/GenBank/DDBJ databases">
        <title>Complete DNA sequence of /Kuraishia capsulata/ illustrates novel genomic features among budding yeasts (/Saccharomycotina/).</title>
        <authorList>
            <person name="Morales L."/>
            <person name="Noel B."/>
            <person name="Porcel B."/>
            <person name="Marcet-Houben M."/>
            <person name="Hullo M-F."/>
            <person name="Sacerdot C."/>
            <person name="Tekaia F."/>
            <person name="Leh-Louis V."/>
            <person name="Despons L."/>
            <person name="Khanna V."/>
            <person name="Aury J-M."/>
            <person name="Barbe V."/>
            <person name="Couloux A."/>
            <person name="Labadie K."/>
            <person name="Pelletier E."/>
            <person name="Souciet J-L."/>
            <person name="Boekhout T."/>
            <person name="Gabaldon T."/>
            <person name="Wincker P."/>
            <person name="Dujon B."/>
        </authorList>
    </citation>
    <scope>NUCLEOTIDE SEQUENCE</scope>
    <source>
        <strain evidence="1">CBS 1993</strain>
    </source>
</reference>
<protein>
    <submittedName>
        <fullName evidence="1">Uncharacterized protein</fullName>
    </submittedName>
</protein>
<reference evidence="1" key="1">
    <citation type="submission" date="2013-12" db="EMBL/GenBank/DDBJ databases">
        <authorList>
            <person name="Genoscope - CEA"/>
        </authorList>
    </citation>
    <scope>NUCLEOTIDE SEQUENCE</scope>
    <source>
        <strain evidence="1">CBS 1993</strain>
    </source>
</reference>
<sequence length="108" mass="12290">MYDTACFCSTLRKAMSSAVWGACVKTGRAALVRERFFVRFGLEQCPKTRTGGLLRRLHVQWRTVIMRGVCAHGLCRSLWRKCELDIWNGNSQGRLSHRISSKSQLGKT</sequence>
<organism evidence="1 2">
    <name type="scientific">Kuraishia capsulata CBS 1993</name>
    <dbReference type="NCBI Taxonomy" id="1382522"/>
    <lineage>
        <taxon>Eukaryota</taxon>
        <taxon>Fungi</taxon>
        <taxon>Dikarya</taxon>
        <taxon>Ascomycota</taxon>
        <taxon>Saccharomycotina</taxon>
        <taxon>Pichiomycetes</taxon>
        <taxon>Pichiales</taxon>
        <taxon>Pichiaceae</taxon>
        <taxon>Kuraishia</taxon>
    </lineage>
</organism>
<dbReference type="Proteomes" id="UP000019384">
    <property type="component" value="Unassembled WGS sequence"/>
</dbReference>
<dbReference type="GeneID" id="34518004"/>
<evidence type="ECO:0000313" key="1">
    <source>
        <dbReference type="EMBL" id="CDK24599.1"/>
    </source>
</evidence>